<evidence type="ECO:0000259" key="4">
    <source>
        <dbReference type="PROSITE" id="PS50995"/>
    </source>
</evidence>
<accession>A0ABP8AMG0</accession>
<reference evidence="6" key="1">
    <citation type="journal article" date="2019" name="Int. J. Syst. Evol. Microbiol.">
        <title>The Global Catalogue of Microorganisms (GCM) 10K type strain sequencing project: providing services to taxonomists for standard genome sequencing and annotation.</title>
        <authorList>
            <consortium name="The Broad Institute Genomics Platform"/>
            <consortium name="The Broad Institute Genome Sequencing Center for Infectious Disease"/>
            <person name="Wu L."/>
            <person name="Ma J."/>
        </authorList>
    </citation>
    <scope>NUCLEOTIDE SEQUENCE [LARGE SCALE GENOMIC DNA]</scope>
    <source>
        <strain evidence="6">JCM 17593</strain>
    </source>
</reference>
<dbReference type="InterPro" id="IPR036390">
    <property type="entry name" value="WH_DNA-bd_sf"/>
</dbReference>
<keyword evidence="6" id="KW-1185">Reference proteome</keyword>
<evidence type="ECO:0000256" key="1">
    <source>
        <dbReference type="ARBA" id="ARBA00023015"/>
    </source>
</evidence>
<dbReference type="PANTHER" id="PTHR39515:SF2">
    <property type="entry name" value="HTH-TYPE TRANSCRIPTIONAL REGULATOR RV0880"/>
    <property type="match status" value="1"/>
</dbReference>
<evidence type="ECO:0000256" key="3">
    <source>
        <dbReference type="ARBA" id="ARBA00023163"/>
    </source>
</evidence>
<dbReference type="InterPro" id="IPR036388">
    <property type="entry name" value="WH-like_DNA-bd_sf"/>
</dbReference>
<dbReference type="EMBL" id="BAABBX010000006">
    <property type="protein sequence ID" value="GAA4186342.1"/>
    <property type="molecule type" value="Genomic_DNA"/>
</dbReference>
<dbReference type="InterPro" id="IPR023187">
    <property type="entry name" value="Tscrpt_reg_MarR-type_CS"/>
</dbReference>
<dbReference type="Gene3D" id="1.10.10.10">
    <property type="entry name" value="Winged helix-like DNA-binding domain superfamily/Winged helix DNA-binding domain"/>
    <property type="match status" value="1"/>
</dbReference>
<sequence length="156" mass="17261">MQDMPCKCSLLNMRDEIDVEATAAELRRAVSQVKRRMRNNRSTDLSAPESSVLSRLDRNGPDSIAGLARWDQVTPQTMGSTVASLEARGFIERRPDPEDGRRFVLSLTAAGARQLHDIRDAATSSIAAALRDHLTPAEIRLIHDAAPLIERVAQYL</sequence>
<evidence type="ECO:0000256" key="2">
    <source>
        <dbReference type="ARBA" id="ARBA00023125"/>
    </source>
</evidence>
<keyword evidence="2" id="KW-0238">DNA-binding</keyword>
<keyword evidence="3" id="KW-0804">Transcription</keyword>
<comment type="caution">
    <text evidence="5">The sequence shown here is derived from an EMBL/GenBank/DDBJ whole genome shotgun (WGS) entry which is preliminary data.</text>
</comment>
<dbReference type="InterPro" id="IPR052526">
    <property type="entry name" value="HTH-type_Bedaq_tolerance"/>
</dbReference>
<dbReference type="PROSITE" id="PS01117">
    <property type="entry name" value="HTH_MARR_1"/>
    <property type="match status" value="1"/>
</dbReference>
<feature type="domain" description="HTH marR-type" evidence="4">
    <location>
        <begin position="23"/>
        <end position="151"/>
    </location>
</feature>
<protein>
    <submittedName>
        <fullName evidence="5">MarR family transcriptional regulator</fullName>
    </submittedName>
</protein>
<dbReference type="Proteomes" id="UP001500213">
    <property type="component" value="Unassembled WGS sequence"/>
</dbReference>
<dbReference type="Pfam" id="PF01047">
    <property type="entry name" value="MarR"/>
    <property type="match status" value="1"/>
</dbReference>
<dbReference type="SUPFAM" id="SSF46785">
    <property type="entry name" value="Winged helix' DNA-binding domain"/>
    <property type="match status" value="1"/>
</dbReference>
<gene>
    <name evidence="5" type="ORF">GCM10022288_09710</name>
</gene>
<dbReference type="InterPro" id="IPR000835">
    <property type="entry name" value="HTH_MarR-typ"/>
</dbReference>
<dbReference type="SMART" id="SM00347">
    <property type="entry name" value="HTH_MARR"/>
    <property type="match status" value="1"/>
</dbReference>
<organism evidence="5 6">
    <name type="scientific">Gryllotalpicola kribbensis</name>
    <dbReference type="NCBI Taxonomy" id="993084"/>
    <lineage>
        <taxon>Bacteria</taxon>
        <taxon>Bacillati</taxon>
        <taxon>Actinomycetota</taxon>
        <taxon>Actinomycetes</taxon>
        <taxon>Micrococcales</taxon>
        <taxon>Microbacteriaceae</taxon>
        <taxon>Gryllotalpicola</taxon>
    </lineage>
</organism>
<dbReference type="PANTHER" id="PTHR39515">
    <property type="entry name" value="CONSERVED PROTEIN"/>
    <property type="match status" value="1"/>
</dbReference>
<keyword evidence="1" id="KW-0805">Transcription regulation</keyword>
<proteinExistence type="predicted"/>
<evidence type="ECO:0000313" key="6">
    <source>
        <dbReference type="Proteomes" id="UP001500213"/>
    </source>
</evidence>
<dbReference type="PROSITE" id="PS50995">
    <property type="entry name" value="HTH_MARR_2"/>
    <property type="match status" value="1"/>
</dbReference>
<name>A0ABP8AMG0_9MICO</name>
<evidence type="ECO:0000313" key="5">
    <source>
        <dbReference type="EMBL" id="GAA4186342.1"/>
    </source>
</evidence>